<dbReference type="Pfam" id="PF05136">
    <property type="entry name" value="Phage_portal_2"/>
    <property type="match status" value="1"/>
</dbReference>
<dbReference type="InterPro" id="IPR006429">
    <property type="entry name" value="Phage_lambda_portal"/>
</dbReference>
<reference evidence="1 2" key="1">
    <citation type="submission" date="2020-08" db="EMBL/GenBank/DDBJ databases">
        <title>Genomic Encyclopedia of Type Strains, Phase IV (KMG-IV): sequencing the most valuable type-strain genomes for metagenomic binning, comparative biology and taxonomic classification.</title>
        <authorList>
            <person name="Goeker M."/>
        </authorList>
    </citation>
    <scope>NUCLEOTIDE SEQUENCE [LARGE SCALE GENOMIC DNA]</scope>
    <source>
        <strain evidence="1 2">DSM 27568</strain>
    </source>
</reference>
<dbReference type="GO" id="GO:0005198">
    <property type="term" value="F:structural molecule activity"/>
    <property type="evidence" value="ECO:0007669"/>
    <property type="project" value="InterPro"/>
</dbReference>
<protein>
    <submittedName>
        <fullName evidence="1">Lambda family phage portal protein</fullName>
    </submittedName>
</protein>
<dbReference type="GO" id="GO:0019068">
    <property type="term" value="P:virion assembly"/>
    <property type="evidence" value="ECO:0007669"/>
    <property type="project" value="InterPro"/>
</dbReference>
<dbReference type="EMBL" id="JACIDY010000005">
    <property type="protein sequence ID" value="MBB3940702.1"/>
    <property type="molecule type" value="Genomic_DNA"/>
</dbReference>
<name>A0A7W6C1D9_9SPHN</name>
<evidence type="ECO:0000313" key="1">
    <source>
        <dbReference type="EMBL" id="MBB3940702.1"/>
    </source>
</evidence>
<dbReference type="Proteomes" id="UP000561459">
    <property type="component" value="Unassembled WGS sequence"/>
</dbReference>
<dbReference type="AlphaFoldDB" id="A0A7W6C1D9"/>
<accession>A0A7W6C1D9</accession>
<sequence>MNWIDRAVGYVNPLAGMRRQQARRILDRSEAARANATGRSRRFASGNRFADKNWDVNTGNPNDARPRRYVNRQAVLRLVAENPFARKAMNALLNSVVGWGIKGVPGGSKALKSAWAEWCRSCDFYGRLDLYGLQEMWARCMFRDGRVFVVKRFLKDGGATGLRLQTFDRGMLAINKVGDRIEGGVEYDADGRPSRYHFYRSRPGQRWWTGETVDFPAADVIDLFHAEYVGQTDGVSIYESVIKRLGDVEEGIEAEVVKANISACMVGFRYRPPPKDGDDDQTIGLPVEGADSDRAPVEEFVPGMIEQLEDGEQITFSNPPRSGGIADLAHIALLASAAGIGITYEQMTGDLSNVNYSSYRAGRLEFNRTVGRIQFLTMIPVCLDRVWGWFHGFGVEVGRFPSRSVPITWTPPPIESIDRLGDAEADVLEMEAGLESRQNLLAGRGYDEDELIAQVKAGRDKAATAGLTFKGDIVEGESTPATDGDRSMAALARMVGRYMERSRARTA</sequence>
<comment type="caution">
    <text evidence="1">The sequence shown here is derived from an EMBL/GenBank/DDBJ whole genome shotgun (WGS) entry which is preliminary data.</text>
</comment>
<dbReference type="RefSeq" id="WP_221226106.1">
    <property type="nucleotide sequence ID" value="NZ_JACIDY010000005.1"/>
</dbReference>
<evidence type="ECO:0000313" key="2">
    <source>
        <dbReference type="Proteomes" id="UP000561459"/>
    </source>
</evidence>
<keyword evidence="2" id="KW-1185">Reference proteome</keyword>
<proteinExistence type="predicted"/>
<organism evidence="1 2">
    <name type="scientific">Novosphingobium fluoreni</name>
    <dbReference type="NCBI Taxonomy" id="1391222"/>
    <lineage>
        <taxon>Bacteria</taxon>
        <taxon>Pseudomonadati</taxon>
        <taxon>Pseudomonadota</taxon>
        <taxon>Alphaproteobacteria</taxon>
        <taxon>Sphingomonadales</taxon>
        <taxon>Sphingomonadaceae</taxon>
        <taxon>Novosphingobium</taxon>
    </lineage>
</organism>
<gene>
    <name evidence="1" type="ORF">GGR39_002359</name>
</gene>